<dbReference type="InterPro" id="IPR051083">
    <property type="entry name" value="GrpII_Intron_Splice-Mob/Def"/>
</dbReference>
<geneLocation type="mitochondrion" evidence="3"/>
<name>A0A5P9NWP6_COLSC</name>
<keyword evidence="3" id="KW-0496">Mitochondrion</keyword>
<gene>
    <name evidence="3" type="primary">orf755</name>
</gene>
<accession>A0A5P9NWP6</accession>
<dbReference type="Pfam" id="PF01348">
    <property type="entry name" value="Intron_maturas2"/>
    <property type="match status" value="1"/>
</dbReference>
<feature type="region of interest" description="Disordered" evidence="1">
    <location>
        <begin position="35"/>
        <end position="61"/>
    </location>
</feature>
<dbReference type="PANTHER" id="PTHR34047">
    <property type="entry name" value="NUCLEAR INTRON MATURASE 1, MITOCHONDRIAL-RELATED"/>
    <property type="match status" value="1"/>
</dbReference>
<protein>
    <recommendedName>
        <fullName evidence="2">Reverse transcriptase domain-containing protein</fullName>
    </recommendedName>
</protein>
<dbReference type="RefSeq" id="YP_009710059.1">
    <property type="nucleotide sequence ID" value="NC_045180.1"/>
</dbReference>
<feature type="compositionally biased region" description="Basic and acidic residues" evidence="1">
    <location>
        <begin position="35"/>
        <end position="59"/>
    </location>
</feature>
<dbReference type="InterPro" id="IPR000477">
    <property type="entry name" value="RT_dom"/>
</dbReference>
<dbReference type="PROSITE" id="PS50878">
    <property type="entry name" value="RT_POL"/>
    <property type="match status" value="1"/>
</dbReference>
<dbReference type="InterPro" id="IPR043502">
    <property type="entry name" value="DNA/RNA_pol_sf"/>
</dbReference>
<dbReference type="AlphaFoldDB" id="A0A5P9NWP6"/>
<dbReference type="CDD" id="cd01651">
    <property type="entry name" value="RT_G2_intron"/>
    <property type="match status" value="1"/>
</dbReference>
<dbReference type="CDD" id="cd00085">
    <property type="entry name" value="HNHc"/>
    <property type="match status" value="1"/>
</dbReference>
<dbReference type="Pfam" id="PF00078">
    <property type="entry name" value="RVT_1"/>
    <property type="match status" value="1"/>
</dbReference>
<dbReference type="EMBL" id="MN613583">
    <property type="protein sequence ID" value="QFU80164.1"/>
    <property type="molecule type" value="Genomic_DNA"/>
</dbReference>
<reference evidence="3" key="1">
    <citation type="submission" date="2019-10" db="EMBL/GenBank/DDBJ databases">
        <title>Complete mitogenome of the streptophyte green alga Coleochaete scutata (Coleochaetophyceae).</title>
        <authorList>
            <person name="Turmel M."/>
            <person name="Otis C."/>
            <person name="Lemieux C."/>
        </authorList>
    </citation>
    <scope>NUCLEOTIDE SEQUENCE</scope>
</reference>
<sequence>MTSYKRHTTKWVISSTGEIHTTQCGWQRTHSTGLLERDLETRKHEPSSPRGARKDEGKGSKSHLLNLSKCYSTHERESTPYDPVEDVLVPQRREGVNPLIQLWISSAGKRDRSYKDLSGFLKNLDIWILAYAKLSANPGSMSAGPDSQTIDGTSIKKIIALKDAVLDGSFEWGGTKRVYIPKLSPRQSAPDKKEKRPLGVPCFQDRIVQEVLRMLLEPIFESSFSRRSHGFRPGRSAHTALRTIKRDMKATMWFIEGDISKFFDRVNHSILCSFIKKKVLDKKVLQLIRSGLASKIHMPNGLEISSDMGTPQGGVLSPLLSNIYLDELDKWMEEQIDAYNSGKGPRKNPIWLKLRREGLMKKARQHPGSDPMDPNYRRMEYIRYADDFLIAIRGPYKDAVRVKHELALFLKTQLRLELNLEKTHITHISKGVGFLGHVISRRQVYTYQRYGVKKQYKRKRMMIITVDADMNKQRAKLIAQKYLNAEGEPLPCFGLLRLPQSEANMRINSVLRGLSNWFEYAGNRRRVLAWVAYVLRYSLAKMYAAKYKRHTVAQVFQKGGNDLSRPLKTRKGFSHVGVTDEQVYKWERSVTGKGTARKIPEILFDKYYKTPQPNKNLLPKAWQPEHERIIASIYDKKTGRILEKERQKLIDFINRRARSSSKDPMERLAWRLSKGVSALYAACIICGSDQNVEMHHVRALKDLKRNRSALEAHMIAIARKQLPLCRRCHLRAHKGNWASTPESFPASKTLQSEES</sequence>
<dbReference type="Pfam" id="PF21368">
    <property type="entry name" value="AI2M-like_HNH"/>
    <property type="match status" value="1"/>
</dbReference>
<dbReference type="InterPro" id="IPR024937">
    <property type="entry name" value="Domain_X"/>
</dbReference>
<feature type="domain" description="Reverse transcriptase" evidence="2">
    <location>
        <begin position="161"/>
        <end position="439"/>
    </location>
</feature>
<proteinExistence type="predicted"/>
<dbReference type="GO" id="GO:0006397">
    <property type="term" value="P:mRNA processing"/>
    <property type="evidence" value="ECO:0007669"/>
    <property type="project" value="InterPro"/>
</dbReference>
<organism evidence="3">
    <name type="scientific">Coleochaete scutata</name>
    <dbReference type="NCBI Taxonomy" id="3125"/>
    <lineage>
        <taxon>Eukaryota</taxon>
        <taxon>Viridiplantae</taxon>
        <taxon>Streptophyta</taxon>
        <taxon>Coleochaetophyceae</taxon>
        <taxon>Coleochaetales</taxon>
        <taxon>Coleochaetaceae</taxon>
        <taxon>Coleochaete</taxon>
    </lineage>
</organism>
<dbReference type="GO" id="GO:0005739">
    <property type="term" value="C:mitochondrion"/>
    <property type="evidence" value="ECO:0007669"/>
    <property type="project" value="UniProtKB-ARBA"/>
</dbReference>
<dbReference type="SUPFAM" id="SSF56672">
    <property type="entry name" value="DNA/RNA polymerases"/>
    <property type="match status" value="1"/>
</dbReference>
<evidence type="ECO:0000259" key="2">
    <source>
        <dbReference type="PROSITE" id="PS50878"/>
    </source>
</evidence>
<dbReference type="InterPro" id="IPR003615">
    <property type="entry name" value="HNH_nuc"/>
</dbReference>
<dbReference type="PANTHER" id="PTHR34047:SF2">
    <property type="entry name" value="NUCLEAR INTRON MATURASE 1, MITOCHONDRIAL"/>
    <property type="match status" value="1"/>
</dbReference>
<evidence type="ECO:0000313" key="3">
    <source>
        <dbReference type="EMBL" id="QFU80164.1"/>
    </source>
</evidence>
<dbReference type="InterPro" id="IPR049030">
    <property type="entry name" value="AI2M-like_HNH"/>
</dbReference>
<dbReference type="GeneID" id="42369889"/>
<evidence type="ECO:0000256" key="1">
    <source>
        <dbReference type="SAM" id="MobiDB-lite"/>
    </source>
</evidence>